<dbReference type="Proteomes" id="UP000320235">
    <property type="component" value="Unassembled WGS sequence"/>
</dbReference>
<evidence type="ECO:0000256" key="3">
    <source>
        <dbReference type="ARBA" id="ARBA00022692"/>
    </source>
</evidence>
<feature type="domain" description="Cardiolipin synthase N-terminal" evidence="7">
    <location>
        <begin position="35"/>
        <end position="76"/>
    </location>
</feature>
<evidence type="ECO:0000313" key="9">
    <source>
        <dbReference type="Proteomes" id="UP000320235"/>
    </source>
</evidence>
<dbReference type="RefSeq" id="WP_141894183.1">
    <property type="nucleotide sequence ID" value="NZ_BAABLH010000005.1"/>
</dbReference>
<dbReference type="InterPro" id="IPR027379">
    <property type="entry name" value="CLS_N"/>
</dbReference>
<evidence type="ECO:0000256" key="5">
    <source>
        <dbReference type="ARBA" id="ARBA00023136"/>
    </source>
</evidence>
<sequence>MEPTDGRTKMTQAKKELSPQVQAGLGLAGIVQVAFAFLAFWDLAHRESDEVRGPKAAWIPAILVNWIGPASYFLFGIRR</sequence>
<dbReference type="Pfam" id="PF13396">
    <property type="entry name" value="PLDc_N"/>
    <property type="match status" value="1"/>
</dbReference>
<evidence type="ECO:0000256" key="4">
    <source>
        <dbReference type="ARBA" id="ARBA00022989"/>
    </source>
</evidence>
<accession>A0A543F216</accession>
<evidence type="ECO:0000256" key="1">
    <source>
        <dbReference type="ARBA" id="ARBA00004651"/>
    </source>
</evidence>
<comment type="caution">
    <text evidence="8">The sequence shown here is derived from an EMBL/GenBank/DDBJ whole genome shotgun (WGS) entry which is preliminary data.</text>
</comment>
<keyword evidence="3 6" id="KW-0812">Transmembrane</keyword>
<reference evidence="8 9" key="1">
    <citation type="submission" date="2019-06" db="EMBL/GenBank/DDBJ databases">
        <title>Sequencing the genomes of 1000 actinobacteria strains.</title>
        <authorList>
            <person name="Klenk H.-P."/>
        </authorList>
    </citation>
    <scope>NUCLEOTIDE SEQUENCE [LARGE SCALE GENOMIC DNA]</scope>
    <source>
        <strain evidence="8 9">DSM 105492</strain>
    </source>
</reference>
<dbReference type="AlphaFoldDB" id="A0A543F216"/>
<keyword evidence="4 6" id="KW-1133">Transmembrane helix</keyword>
<dbReference type="OrthoDB" id="5125307at2"/>
<evidence type="ECO:0000259" key="7">
    <source>
        <dbReference type="Pfam" id="PF13396"/>
    </source>
</evidence>
<keyword evidence="9" id="KW-1185">Reference proteome</keyword>
<feature type="transmembrane region" description="Helical" evidence="6">
    <location>
        <begin position="21"/>
        <end position="44"/>
    </location>
</feature>
<proteinExistence type="predicted"/>
<name>A0A543F216_9MICO</name>
<protein>
    <submittedName>
        <fullName evidence="8">Phospholipase D-like protein</fullName>
    </submittedName>
</protein>
<keyword evidence="5 6" id="KW-0472">Membrane</keyword>
<feature type="transmembrane region" description="Helical" evidence="6">
    <location>
        <begin position="56"/>
        <end position="75"/>
    </location>
</feature>
<evidence type="ECO:0000313" key="8">
    <source>
        <dbReference type="EMBL" id="TQM27887.1"/>
    </source>
</evidence>
<dbReference type="GO" id="GO:0005886">
    <property type="term" value="C:plasma membrane"/>
    <property type="evidence" value="ECO:0007669"/>
    <property type="project" value="UniProtKB-SubCell"/>
</dbReference>
<organism evidence="8 9">
    <name type="scientific">Microbacterium kyungheense</name>
    <dbReference type="NCBI Taxonomy" id="1263636"/>
    <lineage>
        <taxon>Bacteria</taxon>
        <taxon>Bacillati</taxon>
        <taxon>Actinomycetota</taxon>
        <taxon>Actinomycetes</taxon>
        <taxon>Micrococcales</taxon>
        <taxon>Microbacteriaceae</taxon>
        <taxon>Microbacterium</taxon>
    </lineage>
</organism>
<dbReference type="EMBL" id="VFPE01000002">
    <property type="protein sequence ID" value="TQM27887.1"/>
    <property type="molecule type" value="Genomic_DNA"/>
</dbReference>
<evidence type="ECO:0000256" key="2">
    <source>
        <dbReference type="ARBA" id="ARBA00022475"/>
    </source>
</evidence>
<comment type="subcellular location">
    <subcellularLocation>
        <location evidence="1">Cell membrane</location>
        <topology evidence="1">Multi-pass membrane protein</topology>
    </subcellularLocation>
</comment>
<evidence type="ECO:0000256" key="6">
    <source>
        <dbReference type="SAM" id="Phobius"/>
    </source>
</evidence>
<keyword evidence="2" id="KW-1003">Cell membrane</keyword>
<gene>
    <name evidence="8" type="ORF">FB391_1920</name>
</gene>